<protein>
    <submittedName>
        <fullName evidence="2">Uncharacterized protein</fullName>
    </submittedName>
</protein>
<organism evidence="2 3">
    <name type="scientific">Oculimacula yallundae</name>
    <dbReference type="NCBI Taxonomy" id="86028"/>
    <lineage>
        <taxon>Eukaryota</taxon>
        <taxon>Fungi</taxon>
        <taxon>Dikarya</taxon>
        <taxon>Ascomycota</taxon>
        <taxon>Pezizomycotina</taxon>
        <taxon>Leotiomycetes</taxon>
        <taxon>Helotiales</taxon>
        <taxon>Ploettnerulaceae</taxon>
        <taxon>Oculimacula</taxon>
    </lineage>
</organism>
<feature type="compositionally biased region" description="Acidic residues" evidence="1">
    <location>
        <begin position="374"/>
        <end position="390"/>
    </location>
</feature>
<reference evidence="2 3" key="1">
    <citation type="journal article" date="2024" name="Commun. Biol.">
        <title>Comparative genomic analysis of thermophilic fungi reveals convergent evolutionary adaptations and gene losses.</title>
        <authorList>
            <person name="Steindorff A.S."/>
            <person name="Aguilar-Pontes M.V."/>
            <person name="Robinson A.J."/>
            <person name="Andreopoulos B."/>
            <person name="LaButti K."/>
            <person name="Kuo A."/>
            <person name="Mondo S."/>
            <person name="Riley R."/>
            <person name="Otillar R."/>
            <person name="Haridas S."/>
            <person name="Lipzen A."/>
            <person name="Grimwood J."/>
            <person name="Schmutz J."/>
            <person name="Clum A."/>
            <person name="Reid I.D."/>
            <person name="Moisan M.C."/>
            <person name="Butler G."/>
            <person name="Nguyen T.T.M."/>
            <person name="Dewar K."/>
            <person name="Conant G."/>
            <person name="Drula E."/>
            <person name="Henrissat B."/>
            <person name="Hansel C."/>
            <person name="Singer S."/>
            <person name="Hutchinson M.I."/>
            <person name="de Vries R.P."/>
            <person name="Natvig D.O."/>
            <person name="Powell A.J."/>
            <person name="Tsang A."/>
            <person name="Grigoriev I.V."/>
        </authorList>
    </citation>
    <scope>NUCLEOTIDE SEQUENCE [LARGE SCALE GENOMIC DNA]</scope>
    <source>
        <strain evidence="2 3">CBS 494.80</strain>
    </source>
</reference>
<feature type="compositionally biased region" description="Polar residues" evidence="1">
    <location>
        <begin position="246"/>
        <end position="265"/>
    </location>
</feature>
<accession>A0ABR4C2Q4</accession>
<feature type="compositionally biased region" description="Acidic residues" evidence="1">
    <location>
        <begin position="455"/>
        <end position="466"/>
    </location>
</feature>
<feature type="compositionally biased region" description="Low complexity" evidence="1">
    <location>
        <begin position="69"/>
        <end position="83"/>
    </location>
</feature>
<feature type="compositionally biased region" description="Polar residues" evidence="1">
    <location>
        <begin position="417"/>
        <end position="426"/>
    </location>
</feature>
<feature type="compositionally biased region" description="Basic and acidic residues" evidence="1">
    <location>
        <begin position="107"/>
        <end position="128"/>
    </location>
</feature>
<name>A0ABR4C2Q4_9HELO</name>
<feature type="compositionally biased region" description="Polar residues" evidence="1">
    <location>
        <begin position="499"/>
        <end position="510"/>
    </location>
</feature>
<feature type="compositionally biased region" description="Basic and acidic residues" evidence="1">
    <location>
        <begin position="445"/>
        <end position="454"/>
    </location>
</feature>
<dbReference type="EMBL" id="JAZHXI010000014">
    <property type="protein sequence ID" value="KAL2064228.1"/>
    <property type="molecule type" value="Genomic_DNA"/>
</dbReference>
<dbReference type="Proteomes" id="UP001595075">
    <property type="component" value="Unassembled WGS sequence"/>
</dbReference>
<feature type="compositionally biased region" description="Acidic residues" evidence="1">
    <location>
        <begin position="267"/>
        <end position="280"/>
    </location>
</feature>
<keyword evidence="3" id="KW-1185">Reference proteome</keyword>
<feature type="compositionally biased region" description="Polar residues" evidence="1">
    <location>
        <begin position="323"/>
        <end position="372"/>
    </location>
</feature>
<feature type="compositionally biased region" description="Polar residues" evidence="1">
    <location>
        <begin position="174"/>
        <end position="188"/>
    </location>
</feature>
<feature type="compositionally biased region" description="Basic and acidic residues" evidence="1">
    <location>
        <begin position="227"/>
        <end position="240"/>
    </location>
</feature>
<feature type="compositionally biased region" description="Polar residues" evidence="1">
    <location>
        <begin position="434"/>
        <end position="444"/>
    </location>
</feature>
<evidence type="ECO:0000313" key="3">
    <source>
        <dbReference type="Proteomes" id="UP001595075"/>
    </source>
</evidence>
<sequence>MDEASKLVGELQQKLSELDLKVWKYQQDMAAEFEKYTAELLRGVPKDVSETVSKTMAEAMKGCTSLFPAKTGTKSTSAAGTTGIPEKGVGGDTFEQHQTLPSSAALRRPEQDMEDRPRSPHQREKEFEGVFIPSFIPLLDSTSRNERNPSYDYTPTTPPPGYKGKEREDEPSQVDASTDTRSLMNTPEANRPPTPSRKNTDEWSIASDHSDGNRRRSALRRTSTASNKDRGSPRRVRFEVEGVEVLTTSSPQQESILSGENQTGLFSDEEDDEAGSEMIEDVEKPPPKRISSSQALRNLSRSPLVDDGTQWTTVTAPPDGSASVATTNGFSEDSSSEDLTASNGESQSTPRGAFSENGTQNDLSPTNVAMETSDTNEDPENDSDDDEDMLDMPPLRRHSASQSASILSPADPPSIEGNKSPTSATRANKVLLGTDNSGLGSNSRIIDHKLSKSGDDDELFDFDEAIESSNPRARTHRLEDLDPIDPEDVDDEEHESDTADSPTQPSKPANSSASTYPYSSSPARPIIRPNKAPVKGVIGIYDKEPFSMPVVNPDLHAKAAAMGPVDSFVGSVHDGLSESNAQSFRAGVSVGSFSGTPKSMSERLMLEDIMEEEKKKRRRG</sequence>
<feature type="compositionally biased region" description="Low complexity" evidence="1">
    <location>
        <begin position="511"/>
        <end position="523"/>
    </location>
</feature>
<evidence type="ECO:0000256" key="1">
    <source>
        <dbReference type="SAM" id="MobiDB-lite"/>
    </source>
</evidence>
<feature type="region of interest" description="Disordered" evidence="1">
    <location>
        <begin position="66"/>
        <end position="529"/>
    </location>
</feature>
<feature type="compositionally biased region" description="Acidic residues" evidence="1">
    <location>
        <begin position="481"/>
        <end position="495"/>
    </location>
</feature>
<evidence type="ECO:0000313" key="2">
    <source>
        <dbReference type="EMBL" id="KAL2064228.1"/>
    </source>
</evidence>
<comment type="caution">
    <text evidence="2">The sequence shown here is derived from an EMBL/GenBank/DDBJ whole genome shotgun (WGS) entry which is preliminary data.</text>
</comment>
<gene>
    <name evidence="2" type="ORF">VTL71DRAFT_4722</name>
</gene>
<feature type="compositionally biased region" description="Polar residues" evidence="1">
    <location>
        <begin position="290"/>
        <end position="301"/>
    </location>
</feature>
<feature type="region of interest" description="Disordered" evidence="1">
    <location>
        <begin position="588"/>
        <end position="620"/>
    </location>
</feature>
<proteinExistence type="predicted"/>